<evidence type="ECO:0000313" key="7">
    <source>
        <dbReference type="EMBL" id="RUS32435.1"/>
    </source>
</evidence>
<sequence length="408" mass="45083">MFASNEEDTVTAVEILEQQLELEREAHEILPGKFEACSFSIGYVRQPVYACRTCASPDKDPSGMCYSCSIACHGDHDLLELFVKRDFRCDCGVQGKFNGAACKLESRLKEGEANGENNYDHNFYGRIYLNYDPDTEETTMFQCVICQDWFHDNCIGQIPPQDDFDEFICRTCTAKHPFVIIPRNPHFILGLSKSSEKVTRIIHQDSKEKEKKRDASELEDLEKEDAKKGKLDEGAADVDVVGEAADVDVVVEAADVGVVVKVADVDVVAKTADVDLVVEGADVDEAADVGVVVKVADVDVVAKTADVDLVVEGADVDEAADVDVVVGAAECRAEEKTYEPEEDEDAGMSLHDGGLKQLQRMDRVQALEGLTAYNKMAEQVKSFLQTFKDSGRTVTKEDVTKFFEAVFW</sequence>
<dbReference type="GO" id="GO:0005737">
    <property type="term" value="C:cytoplasm"/>
    <property type="evidence" value="ECO:0007669"/>
    <property type="project" value="TreeGrafter"/>
</dbReference>
<dbReference type="PANTHER" id="PTHR13513:SF9">
    <property type="entry name" value="E3 UBIQUITIN-PROTEIN LIGASE UBR7-RELATED"/>
    <property type="match status" value="1"/>
</dbReference>
<name>A0A433QRN4_9FUNG</name>
<dbReference type="SUPFAM" id="SSF57903">
    <property type="entry name" value="FYVE/PHD zinc finger"/>
    <property type="match status" value="1"/>
</dbReference>
<evidence type="ECO:0000313" key="8">
    <source>
        <dbReference type="Proteomes" id="UP000274822"/>
    </source>
</evidence>
<feature type="region of interest" description="Disordered" evidence="5">
    <location>
        <begin position="203"/>
        <end position="226"/>
    </location>
</feature>
<keyword evidence="1" id="KW-0479">Metal-binding</keyword>
<evidence type="ECO:0000259" key="6">
    <source>
        <dbReference type="PROSITE" id="PS51157"/>
    </source>
</evidence>
<dbReference type="InterPro" id="IPR013083">
    <property type="entry name" value="Znf_RING/FYVE/PHD"/>
</dbReference>
<evidence type="ECO:0000256" key="2">
    <source>
        <dbReference type="ARBA" id="ARBA00022771"/>
    </source>
</evidence>
<feature type="compositionally biased region" description="Basic and acidic residues" evidence="5">
    <location>
        <begin position="203"/>
        <end position="216"/>
    </location>
</feature>
<dbReference type="CDD" id="cd15542">
    <property type="entry name" value="PHD_UBR7"/>
    <property type="match status" value="1"/>
</dbReference>
<gene>
    <name evidence="7" type="ORF">BC938DRAFT_475379</name>
</gene>
<evidence type="ECO:0000256" key="1">
    <source>
        <dbReference type="ARBA" id="ARBA00022723"/>
    </source>
</evidence>
<feature type="zinc finger region" description="UBR-type" evidence="4">
    <location>
        <begin position="35"/>
        <end position="107"/>
    </location>
</feature>
<evidence type="ECO:0000256" key="4">
    <source>
        <dbReference type="PROSITE-ProRule" id="PRU00508"/>
    </source>
</evidence>
<dbReference type="Gene3D" id="3.30.40.10">
    <property type="entry name" value="Zinc/RING finger domain, C3HC4 (zinc finger)"/>
    <property type="match status" value="1"/>
</dbReference>
<evidence type="ECO:0000256" key="5">
    <source>
        <dbReference type="SAM" id="MobiDB-lite"/>
    </source>
</evidence>
<dbReference type="InterPro" id="IPR040204">
    <property type="entry name" value="UBR7"/>
</dbReference>
<keyword evidence="2" id="KW-0863">Zinc-finger</keyword>
<dbReference type="PANTHER" id="PTHR13513">
    <property type="entry name" value="E3 UBIQUITIN-PROTEIN LIGASE UBR7"/>
    <property type="match status" value="1"/>
</dbReference>
<reference evidence="7 8" key="1">
    <citation type="journal article" date="2018" name="New Phytol.">
        <title>Phylogenomics of Endogonaceae and evolution of mycorrhizas within Mucoromycota.</title>
        <authorList>
            <person name="Chang Y."/>
            <person name="Desiro A."/>
            <person name="Na H."/>
            <person name="Sandor L."/>
            <person name="Lipzen A."/>
            <person name="Clum A."/>
            <person name="Barry K."/>
            <person name="Grigoriev I.V."/>
            <person name="Martin F.M."/>
            <person name="Stajich J.E."/>
            <person name="Smith M.E."/>
            <person name="Bonito G."/>
            <person name="Spatafora J.W."/>
        </authorList>
    </citation>
    <scope>NUCLEOTIDE SEQUENCE [LARGE SCALE GENOMIC DNA]</scope>
    <source>
        <strain evidence="7 8">AD002</strain>
    </source>
</reference>
<organism evidence="7 8">
    <name type="scientific">Jimgerdemannia flammicorona</name>
    <dbReference type="NCBI Taxonomy" id="994334"/>
    <lineage>
        <taxon>Eukaryota</taxon>
        <taxon>Fungi</taxon>
        <taxon>Fungi incertae sedis</taxon>
        <taxon>Mucoromycota</taxon>
        <taxon>Mucoromycotina</taxon>
        <taxon>Endogonomycetes</taxon>
        <taxon>Endogonales</taxon>
        <taxon>Endogonaceae</taxon>
        <taxon>Jimgerdemannia</taxon>
    </lineage>
</organism>
<dbReference type="InterPro" id="IPR047506">
    <property type="entry name" value="UBR7-like_UBR-box"/>
</dbReference>
<dbReference type="EMBL" id="RBNJ01002050">
    <property type="protein sequence ID" value="RUS32435.1"/>
    <property type="molecule type" value="Genomic_DNA"/>
</dbReference>
<dbReference type="PROSITE" id="PS51157">
    <property type="entry name" value="ZF_UBR"/>
    <property type="match status" value="1"/>
</dbReference>
<accession>A0A433QRN4</accession>
<dbReference type="GO" id="GO:0008270">
    <property type="term" value="F:zinc ion binding"/>
    <property type="evidence" value="ECO:0007669"/>
    <property type="project" value="UniProtKB-KW"/>
</dbReference>
<keyword evidence="8" id="KW-1185">Reference proteome</keyword>
<keyword evidence="3" id="KW-0862">Zinc</keyword>
<dbReference type="InterPro" id="IPR003126">
    <property type="entry name" value="Znf_UBR"/>
</dbReference>
<protein>
    <recommendedName>
        <fullName evidence="6">UBR-type domain-containing protein</fullName>
    </recommendedName>
</protein>
<dbReference type="Pfam" id="PF02207">
    <property type="entry name" value="zf-UBR"/>
    <property type="match status" value="1"/>
</dbReference>
<dbReference type="AlphaFoldDB" id="A0A433QRN4"/>
<evidence type="ECO:0000256" key="3">
    <source>
        <dbReference type="ARBA" id="ARBA00022833"/>
    </source>
</evidence>
<dbReference type="CDD" id="cd19677">
    <property type="entry name" value="UBR-box_UBR7"/>
    <property type="match status" value="1"/>
</dbReference>
<feature type="domain" description="UBR-type" evidence="6">
    <location>
        <begin position="35"/>
        <end position="107"/>
    </location>
</feature>
<comment type="caution">
    <text evidence="7">The sequence shown here is derived from an EMBL/GenBank/DDBJ whole genome shotgun (WGS) entry which is preliminary data.</text>
</comment>
<dbReference type="InterPro" id="IPR011011">
    <property type="entry name" value="Znf_FYVE_PHD"/>
</dbReference>
<proteinExistence type="predicted"/>
<dbReference type="Proteomes" id="UP000274822">
    <property type="component" value="Unassembled WGS sequence"/>
</dbReference>
<dbReference type="SMART" id="SM00396">
    <property type="entry name" value="ZnF_UBR1"/>
    <property type="match status" value="1"/>
</dbReference>
<dbReference type="GO" id="GO:0061630">
    <property type="term" value="F:ubiquitin protein ligase activity"/>
    <property type="evidence" value="ECO:0007669"/>
    <property type="project" value="InterPro"/>
</dbReference>